<proteinExistence type="predicted"/>
<accession>A0A2H5QB61</accession>
<comment type="caution">
    <text evidence="3">The sequence shown here is derived from an EMBL/GenBank/DDBJ whole genome shotgun (WGS) entry which is preliminary data.</text>
</comment>
<dbReference type="PANTHER" id="PTHR45669">
    <property type="entry name" value="GLUTAREDOXIN DOMAIN-CONTAINING CYSTEINE-RICH PROTEIN CG12206-RELATED"/>
    <property type="match status" value="1"/>
</dbReference>
<keyword evidence="4" id="KW-1185">Reference proteome</keyword>
<evidence type="ECO:0000313" key="4">
    <source>
        <dbReference type="Proteomes" id="UP000236630"/>
    </source>
</evidence>
<sequence length="450" mass="50419">MGCASSKQKRCRHCKSPYSPVSRSYSMHVHHPPQTKGDSYHVVALRSSTLGSLKLDFKNQSSLVDIDLDADHHQQHDDDQKVSDNQCNGDLLDKFDKSKSKSEEFSTGLIRAKEWSNMIQEKIPKVVPKTPVRTPPGEPETINAWELMEGLEDVSPLRSPNHFRSFSFDFARGPSSLLDSDPSMSKLCEDVSAERKTMSMWLQMANGDDHGDSESNSKPFALEFDPDVIKTFRKSFQELSPRHPFHLRPLENDKLPAALDSLDVKKSNGAVLDHKCGKEKLVVYFTSLRGIRKTYEDCCHVRVILKGLGVRVDERDLSMHSGFKNELKELLGDGFSGGGLPRVFVGKKYIGGAEEIRRMHEEGQLEKVVEGCEMIDDGGRGNVGACEACGDVRFVPCETCSGSCKIYYEKEEEVEEDSEGGWVGEEADFGFQRCPDCNENGLTRCPICYF</sequence>
<evidence type="ECO:0000256" key="1">
    <source>
        <dbReference type="SAM" id="MobiDB-lite"/>
    </source>
</evidence>
<dbReference type="Gene3D" id="3.40.30.10">
    <property type="entry name" value="Glutaredoxin"/>
    <property type="match status" value="1"/>
</dbReference>
<feature type="region of interest" description="Disordered" evidence="1">
    <location>
        <begin position="13"/>
        <end position="37"/>
    </location>
</feature>
<dbReference type="Pfam" id="PF00462">
    <property type="entry name" value="Glutaredoxin"/>
    <property type="match status" value="1"/>
</dbReference>
<feature type="domain" description="Glutaredoxin" evidence="2">
    <location>
        <begin position="282"/>
        <end position="350"/>
    </location>
</feature>
<dbReference type="Proteomes" id="UP000236630">
    <property type="component" value="Unassembled WGS sequence"/>
</dbReference>
<dbReference type="CDD" id="cd03031">
    <property type="entry name" value="GRX_GRX_like"/>
    <property type="match status" value="1"/>
</dbReference>
<evidence type="ECO:0000259" key="2">
    <source>
        <dbReference type="Pfam" id="PF00462"/>
    </source>
</evidence>
<dbReference type="PROSITE" id="PS51354">
    <property type="entry name" value="GLUTAREDOXIN_2"/>
    <property type="match status" value="1"/>
</dbReference>
<name>A0A2H5QB61_CITUN</name>
<organism evidence="3 4">
    <name type="scientific">Citrus unshiu</name>
    <name type="common">Satsuma mandarin</name>
    <name type="synonym">Citrus nobilis var. unshiu</name>
    <dbReference type="NCBI Taxonomy" id="55188"/>
    <lineage>
        <taxon>Eukaryota</taxon>
        <taxon>Viridiplantae</taxon>
        <taxon>Streptophyta</taxon>
        <taxon>Embryophyta</taxon>
        <taxon>Tracheophyta</taxon>
        <taxon>Spermatophyta</taxon>
        <taxon>Magnoliopsida</taxon>
        <taxon>eudicotyledons</taxon>
        <taxon>Gunneridae</taxon>
        <taxon>Pentapetalae</taxon>
        <taxon>rosids</taxon>
        <taxon>malvids</taxon>
        <taxon>Sapindales</taxon>
        <taxon>Rutaceae</taxon>
        <taxon>Aurantioideae</taxon>
        <taxon>Citrus</taxon>
    </lineage>
</organism>
<evidence type="ECO:0000313" key="3">
    <source>
        <dbReference type="EMBL" id="GAY61864.1"/>
    </source>
</evidence>
<dbReference type="STRING" id="55188.A0A2H5QB61"/>
<dbReference type="EMBL" id="BDQV01000286">
    <property type="protein sequence ID" value="GAY61864.1"/>
    <property type="molecule type" value="Genomic_DNA"/>
</dbReference>
<reference evidence="3 4" key="1">
    <citation type="journal article" date="2017" name="Front. Genet.">
        <title>Draft sequencing of the heterozygous diploid genome of Satsuma (Citrus unshiu Marc.) using a hybrid assembly approach.</title>
        <authorList>
            <person name="Shimizu T."/>
            <person name="Tanizawa Y."/>
            <person name="Mochizuki T."/>
            <person name="Nagasaki H."/>
            <person name="Yoshioka T."/>
            <person name="Toyoda A."/>
            <person name="Fujiyama A."/>
            <person name="Kaminuma E."/>
            <person name="Nakamura Y."/>
        </authorList>
    </citation>
    <scope>NUCLEOTIDE SEQUENCE [LARGE SCALE GENOMIC DNA]</scope>
    <source>
        <strain evidence="4">cv. Miyagawa wase</strain>
    </source>
</reference>
<dbReference type="InterPro" id="IPR002109">
    <property type="entry name" value="Glutaredoxin"/>
</dbReference>
<dbReference type="FunFam" id="3.40.30.10:FF:000273">
    <property type="entry name" value="Glutaredoxin family protein"/>
    <property type="match status" value="1"/>
</dbReference>
<dbReference type="InterPro" id="IPR036249">
    <property type="entry name" value="Thioredoxin-like_sf"/>
</dbReference>
<dbReference type="SUPFAM" id="SSF52833">
    <property type="entry name" value="Thioredoxin-like"/>
    <property type="match status" value="1"/>
</dbReference>
<protein>
    <recommendedName>
        <fullName evidence="2">Glutaredoxin domain-containing protein</fullName>
    </recommendedName>
</protein>
<dbReference type="AlphaFoldDB" id="A0A2H5QB61"/>
<dbReference type="Pfam" id="PF23733">
    <property type="entry name" value="GRXCR1-2_C"/>
    <property type="match status" value="1"/>
</dbReference>
<dbReference type="PANTHER" id="PTHR45669:SF30">
    <property type="entry name" value="OS04G0641300 PROTEIN"/>
    <property type="match status" value="1"/>
</dbReference>
<gene>
    <name evidence="3" type="ORF">CUMW_213290</name>
</gene>